<dbReference type="GO" id="GO:0052621">
    <property type="term" value="F:diguanylate cyclase activity"/>
    <property type="evidence" value="ECO:0007669"/>
    <property type="project" value="TreeGrafter"/>
</dbReference>
<dbReference type="GO" id="GO:0043709">
    <property type="term" value="P:cell adhesion involved in single-species biofilm formation"/>
    <property type="evidence" value="ECO:0007669"/>
    <property type="project" value="TreeGrafter"/>
</dbReference>
<dbReference type="PROSITE" id="PS50887">
    <property type="entry name" value="GGDEF"/>
    <property type="match status" value="1"/>
</dbReference>
<dbReference type="NCBIfam" id="TIGR00254">
    <property type="entry name" value="GGDEF"/>
    <property type="match status" value="1"/>
</dbReference>
<dbReference type="PANTHER" id="PTHR45138:SF9">
    <property type="entry name" value="DIGUANYLATE CYCLASE DGCM-RELATED"/>
    <property type="match status" value="1"/>
</dbReference>
<dbReference type="Pfam" id="PF00990">
    <property type="entry name" value="GGDEF"/>
    <property type="match status" value="1"/>
</dbReference>
<dbReference type="InterPro" id="IPR029787">
    <property type="entry name" value="Nucleotide_cyclase"/>
</dbReference>
<dbReference type="InterPro" id="IPR000160">
    <property type="entry name" value="GGDEF_dom"/>
</dbReference>
<keyword evidence="3" id="KW-1185">Reference proteome</keyword>
<dbReference type="CDD" id="cd01949">
    <property type="entry name" value="GGDEF"/>
    <property type="match status" value="1"/>
</dbReference>
<dbReference type="Gene3D" id="3.30.70.270">
    <property type="match status" value="1"/>
</dbReference>
<dbReference type="InterPro" id="IPR050469">
    <property type="entry name" value="Diguanylate_Cyclase"/>
</dbReference>
<dbReference type="AlphaFoldDB" id="A0A926EVX0"/>
<dbReference type="SUPFAM" id="SSF55073">
    <property type="entry name" value="Nucleotide cyclase"/>
    <property type="match status" value="1"/>
</dbReference>
<accession>A0A926EVX0</accession>
<dbReference type="GO" id="GO:1902201">
    <property type="term" value="P:negative regulation of bacterial-type flagellum-dependent cell motility"/>
    <property type="evidence" value="ECO:0007669"/>
    <property type="project" value="TreeGrafter"/>
</dbReference>
<dbReference type="PANTHER" id="PTHR45138">
    <property type="entry name" value="REGULATORY COMPONENTS OF SENSORY TRANSDUCTION SYSTEM"/>
    <property type="match status" value="1"/>
</dbReference>
<dbReference type="SMART" id="SM00267">
    <property type="entry name" value="GGDEF"/>
    <property type="match status" value="1"/>
</dbReference>
<protein>
    <submittedName>
        <fullName evidence="2">GGDEF domain-containing protein</fullName>
    </submittedName>
</protein>
<dbReference type="Proteomes" id="UP000601522">
    <property type="component" value="Unassembled WGS sequence"/>
</dbReference>
<sequence length="299" mass="35252">MVIFNGEKEVVNYLEKLEQVFNTVRIVDPRVNKIIYQVGDEKYLAHGIECYKFWEKGKVCDNCISYQSFQEQRTINKIEYKNDTIYMVIASPIKLRNHTYILELIYDITQTKILMEQEDIGTRMQIGTIYDLNQKTIIDDLTGIYNRRYINQHFSDDIYYAMKNKEKLTVAMLDIDNFKEINDNYGYLVGDLTLKKLAGLIEEEIRVDSDWVARYGGDEFFITFRGISEDRAIMIMNRIKKRLEDTTIEFENNIINITISVGIYTLEYSTKNFNDIIYKLDKNLKKAKKSGKNKIVVSR</sequence>
<organism evidence="2 3">
    <name type="scientific">Wansuia hejianensis</name>
    <dbReference type="NCBI Taxonomy" id="2763667"/>
    <lineage>
        <taxon>Bacteria</taxon>
        <taxon>Bacillati</taxon>
        <taxon>Bacillota</taxon>
        <taxon>Clostridia</taxon>
        <taxon>Lachnospirales</taxon>
        <taxon>Lachnospiraceae</taxon>
        <taxon>Wansuia</taxon>
    </lineage>
</organism>
<reference evidence="2 3" key="1">
    <citation type="submission" date="2020-08" db="EMBL/GenBank/DDBJ databases">
        <title>Genome public.</title>
        <authorList>
            <person name="Liu C."/>
            <person name="Sun Q."/>
        </authorList>
    </citation>
    <scope>NUCLEOTIDE SEQUENCE [LARGE SCALE GENOMIC DNA]</scope>
    <source>
        <strain evidence="2 3">NSJ-26</strain>
    </source>
</reference>
<comment type="caution">
    <text evidence="2">The sequence shown here is derived from an EMBL/GenBank/DDBJ whole genome shotgun (WGS) entry which is preliminary data.</text>
</comment>
<evidence type="ECO:0000313" key="2">
    <source>
        <dbReference type="EMBL" id="MBC8589886.1"/>
    </source>
</evidence>
<gene>
    <name evidence="2" type="ORF">H8689_01850</name>
</gene>
<dbReference type="GO" id="GO:0005886">
    <property type="term" value="C:plasma membrane"/>
    <property type="evidence" value="ECO:0007669"/>
    <property type="project" value="TreeGrafter"/>
</dbReference>
<evidence type="ECO:0000259" key="1">
    <source>
        <dbReference type="PROSITE" id="PS50887"/>
    </source>
</evidence>
<dbReference type="FunFam" id="3.30.70.270:FF:000001">
    <property type="entry name" value="Diguanylate cyclase domain protein"/>
    <property type="match status" value="1"/>
</dbReference>
<proteinExistence type="predicted"/>
<feature type="domain" description="GGDEF" evidence="1">
    <location>
        <begin position="166"/>
        <end position="299"/>
    </location>
</feature>
<dbReference type="InterPro" id="IPR043128">
    <property type="entry name" value="Rev_trsase/Diguanyl_cyclase"/>
</dbReference>
<dbReference type="RefSeq" id="WP_249322698.1">
    <property type="nucleotide sequence ID" value="NZ_JACRTK010000001.1"/>
</dbReference>
<evidence type="ECO:0000313" key="3">
    <source>
        <dbReference type="Proteomes" id="UP000601522"/>
    </source>
</evidence>
<dbReference type="EMBL" id="JACRTK010000001">
    <property type="protein sequence ID" value="MBC8589886.1"/>
    <property type="molecule type" value="Genomic_DNA"/>
</dbReference>
<name>A0A926EVX0_9FIRM</name>